<sequence>MNKFDILLFALRWLVIACSISLLFLRADVWGKLLGLIIGFQTLTDLIFDFRKRH</sequence>
<name>A0ABU7SVQ3_9LACO</name>
<proteinExistence type="predicted"/>
<keyword evidence="1" id="KW-0812">Transmembrane</keyword>
<evidence type="ECO:0000313" key="3">
    <source>
        <dbReference type="Proteomes" id="UP001335665"/>
    </source>
</evidence>
<reference evidence="2 3" key="1">
    <citation type="submission" date="2023-02" db="EMBL/GenBank/DDBJ databases">
        <title>The predominant lactic acid bacteria and yeasts involved in the spontaneous fermentation of millet during the production of the traditional porridge Hausa koko in Ghana.</title>
        <authorList>
            <person name="Atter A."/>
            <person name="Diaz M."/>
        </authorList>
    </citation>
    <scope>NUCLEOTIDE SEQUENCE [LARGE SCALE GENOMIC DNA]</scope>
    <source>
        <strain evidence="2 3">FI11552</strain>
    </source>
</reference>
<accession>A0ABU7SVQ3</accession>
<evidence type="ECO:0000313" key="2">
    <source>
        <dbReference type="EMBL" id="MEE6701736.1"/>
    </source>
</evidence>
<keyword evidence="3" id="KW-1185">Reference proteome</keyword>
<feature type="transmembrane region" description="Helical" evidence="1">
    <location>
        <begin position="7"/>
        <end position="27"/>
    </location>
</feature>
<organism evidence="2 3">
    <name type="scientific">Limosilactobacillus pontis</name>
    <dbReference type="NCBI Taxonomy" id="35787"/>
    <lineage>
        <taxon>Bacteria</taxon>
        <taxon>Bacillati</taxon>
        <taxon>Bacillota</taxon>
        <taxon>Bacilli</taxon>
        <taxon>Lactobacillales</taxon>
        <taxon>Lactobacillaceae</taxon>
        <taxon>Limosilactobacillus</taxon>
    </lineage>
</organism>
<comment type="caution">
    <text evidence="2">The sequence shown here is derived from an EMBL/GenBank/DDBJ whole genome shotgun (WGS) entry which is preliminary data.</text>
</comment>
<dbReference type="EMBL" id="JAQSFA010000023">
    <property type="protein sequence ID" value="MEE6701736.1"/>
    <property type="molecule type" value="Genomic_DNA"/>
</dbReference>
<dbReference type="RefSeq" id="WP_331192277.1">
    <property type="nucleotide sequence ID" value="NZ_JAQSEO010000023.1"/>
</dbReference>
<keyword evidence="1" id="KW-0472">Membrane</keyword>
<evidence type="ECO:0000256" key="1">
    <source>
        <dbReference type="SAM" id="Phobius"/>
    </source>
</evidence>
<gene>
    <name evidence="2" type="ORF">PS396_08040</name>
</gene>
<dbReference type="Proteomes" id="UP001335665">
    <property type="component" value="Unassembled WGS sequence"/>
</dbReference>
<protein>
    <submittedName>
        <fullName evidence="2">Uncharacterized protein</fullName>
    </submittedName>
</protein>
<keyword evidence="1" id="KW-1133">Transmembrane helix</keyword>